<protein>
    <submittedName>
        <fullName evidence="2">Uncharacterized protein</fullName>
    </submittedName>
</protein>
<evidence type="ECO:0000313" key="2">
    <source>
        <dbReference type="EMBL" id="KAF2674856.1"/>
    </source>
</evidence>
<dbReference type="EMBL" id="MU004230">
    <property type="protein sequence ID" value="KAF2674856.1"/>
    <property type="molecule type" value="Genomic_DNA"/>
</dbReference>
<organism evidence="2 3">
    <name type="scientific">Microthyrium microscopicum</name>
    <dbReference type="NCBI Taxonomy" id="703497"/>
    <lineage>
        <taxon>Eukaryota</taxon>
        <taxon>Fungi</taxon>
        <taxon>Dikarya</taxon>
        <taxon>Ascomycota</taxon>
        <taxon>Pezizomycotina</taxon>
        <taxon>Dothideomycetes</taxon>
        <taxon>Dothideomycetes incertae sedis</taxon>
        <taxon>Microthyriales</taxon>
        <taxon>Microthyriaceae</taxon>
        <taxon>Microthyrium</taxon>
    </lineage>
</organism>
<evidence type="ECO:0000256" key="1">
    <source>
        <dbReference type="SAM" id="MobiDB-lite"/>
    </source>
</evidence>
<keyword evidence="3" id="KW-1185">Reference proteome</keyword>
<gene>
    <name evidence="2" type="ORF">BT63DRAFT_420122</name>
</gene>
<feature type="compositionally biased region" description="Basic and acidic residues" evidence="1">
    <location>
        <begin position="75"/>
        <end position="89"/>
    </location>
</feature>
<reference evidence="2" key="1">
    <citation type="journal article" date="2020" name="Stud. Mycol.">
        <title>101 Dothideomycetes genomes: a test case for predicting lifestyles and emergence of pathogens.</title>
        <authorList>
            <person name="Haridas S."/>
            <person name="Albert R."/>
            <person name="Binder M."/>
            <person name="Bloem J."/>
            <person name="Labutti K."/>
            <person name="Salamov A."/>
            <person name="Andreopoulos B."/>
            <person name="Baker S."/>
            <person name="Barry K."/>
            <person name="Bills G."/>
            <person name="Bluhm B."/>
            <person name="Cannon C."/>
            <person name="Castanera R."/>
            <person name="Culley D."/>
            <person name="Daum C."/>
            <person name="Ezra D."/>
            <person name="Gonzalez J."/>
            <person name="Henrissat B."/>
            <person name="Kuo A."/>
            <person name="Liang C."/>
            <person name="Lipzen A."/>
            <person name="Lutzoni F."/>
            <person name="Magnuson J."/>
            <person name="Mondo S."/>
            <person name="Nolan M."/>
            <person name="Ohm R."/>
            <person name="Pangilinan J."/>
            <person name="Park H.-J."/>
            <person name="Ramirez L."/>
            <person name="Alfaro M."/>
            <person name="Sun H."/>
            <person name="Tritt A."/>
            <person name="Yoshinaga Y."/>
            <person name="Zwiers L.-H."/>
            <person name="Turgeon B."/>
            <person name="Goodwin S."/>
            <person name="Spatafora J."/>
            <person name="Crous P."/>
            <person name="Grigoriev I."/>
        </authorList>
    </citation>
    <scope>NUCLEOTIDE SEQUENCE</scope>
    <source>
        <strain evidence="2">CBS 115976</strain>
    </source>
</reference>
<dbReference type="Proteomes" id="UP000799302">
    <property type="component" value="Unassembled WGS sequence"/>
</dbReference>
<proteinExistence type="predicted"/>
<evidence type="ECO:0000313" key="3">
    <source>
        <dbReference type="Proteomes" id="UP000799302"/>
    </source>
</evidence>
<sequence>MFHHPDDPRAVPGSGPCLACHQDASSHSPPSPRACNPSASPHPITTPPKCSERKSQTTNPLPTIPTMHIAKRFGGRKEVSKPGGEEGRIFKVHKTKSV</sequence>
<dbReference type="AlphaFoldDB" id="A0A6A6USW8"/>
<feature type="region of interest" description="Disordered" evidence="1">
    <location>
        <begin position="1"/>
        <end position="98"/>
    </location>
</feature>
<accession>A0A6A6USW8</accession>
<name>A0A6A6USW8_9PEZI</name>